<dbReference type="EMBL" id="WEGI01000002">
    <property type="protein sequence ID" value="MQY25443.1"/>
    <property type="molecule type" value="Genomic_DNA"/>
</dbReference>
<reference evidence="2 3" key="1">
    <citation type="submission" date="2019-10" db="EMBL/GenBank/DDBJ databases">
        <title>Nocardia macrotermitis sp. nov. and Nocardia aurantia sp. nov., isolated from the gut of fungus growing-termite Macrotermes natalensis.</title>
        <authorList>
            <person name="Benndorf R."/>
            <person name="Schwitalla J."/>
            <person name="Martin K."/>
            <person name="De Beer W."/>
            <person name="Kaster A.-K."/>
            <person name="Vollmers J."/>
            <person name="Poulsen M."/>
            <person name="Beemelmanns C."/>
        </authorList>
    </citation>
    <scope>NUCLEOTIDE SEQUENCE [LARGE SCALE GENOMIC DNA]</scope>
    <source>
        <strain evidence="2 3">RB56</strain>
    </source>
</reference>
<accession>A0A7K0DI11</accession>
<evidence type="ECO:0000313" key="2">
    <source>
        <dbReference type="EMBL" id="MQY25443.1"/>
    </source>
</evidence>
<organism evidence="2 3">
    <name type="scientific">Nocardia aurantia</name>
    <dbReference type="NCBI Taxonomy" id="2585199"/>
    <lineage>
        <taxon>Bacteria</taxon>
        <taxon>Bacillati</taxon>
        <taxon>Actinomycetota</taxon>
        <taxon>Actinomycetes</taxon>
        <taxon>Mycobacteriales</taxon>
        <taxon>Nocardiaceae</taxon>
        <taxon>Nocardia</taxon>
    </lineage>
</organism>
<proteinExistence type="predicted"/>
<comment type="caution">
    <text evidence="2">The sequence shown here is derived from an EMBL/GenBank/DDBJ whole genome shotgun (WGS) entry which is preliminary data.</text>
</comment>
<dbReference type="RefSeq" id="WP_319942570.1">
    <property type="nucleotide sequence ID" value="NZ_WEGI01000002.1"/>
</dbReference>
<sequence length="120" mass="13144">MIDVVDDVEKRWHDPGMFRRVVTYASTVVVIAALVLIAVQIWAGRREACASAATYCDTASRAAILGGPGLVLLIGTLGAFVTTYRVWRERRTWPIWQGAGWFLLVLTLAYLAIGSSVFAS</sequence>
<keyword evidence="1" id="KW-0472">Membrane</keyword>
<name>A0A7K0DI11_9NOCA</name>
<feature type="transmembrane region" description="Helical" evidence="1">
    <location>
        <begin position="63"/>
        <end position="87"/>
    </location>
</feature>
<keyword evidence="1" id="KW-1133">Transmembrane helix</keyword>
<dbReference type="Proteomes" id="UP000431401">
    <property type="component" value="Unassembled WGS sequence"/>
</dbReference>
<feature type="transmembrane region" description="Helical" evidence="1">
    <location>
        <begin position="99"/>
        <end position="119"/>
    </location>
</feature>
<keyword evidence="1" id="KW-0812">Transmembrane</keyword>
<evidence type="ECO:0000313" key="3">
    <source>
        <dbReference type="Proteomes" id="UP000431401"/>
    </source>
</evidence>
<keyword evidence="3" id="KW-1185">Reference proteome</keyword>
<dbReference type="AlphaFoldDB" id="A0A7K0DI11"/>
<protein>
    <submittedName>
        <fullName evidence="2">Uncharacterized protein</fullName>
    </submittedName>
</protein>
<gene>
    <name evidence="2" type="ORF">NRB56_10000</name>
</gene>
<evidence type="ECO:0000256" key="1">
    <source>
        <dbReference type="SAM" id="Phobius"/>
    </source>
</evidence>
<feature type="transmembrane region" description="Helical" evidence="1">
    <location>
        <begin position="21"/>
        <end position="43"/>
    </location>
</feature>